<dbReference type="Pfam" id="PF23387">
    <property type="entry name" value="TPR_IFT80_172"/>
    <property type="match status" value="1"/>
</dbReference>
<dbReference type="InterPro" id="IPR036322">
    <property type="entry name" value="WD40_repeat_dom_sf"/>
</dbReference>
<dbReference type="EnsemblPlants" id="Pp3c12_9400V3.1">
    <property type="protein sequence ID" value="Pp3c12_9400V3.1"/>
    <property type="gene ID" value="Pp3c12_9400"/>
</dbReference>
<dbReference type="PROSITE" id="PS50082">
    <property type="entry name" value="WD_REPEATS_2"/>
    <property type="match status" value="2"/>
</dbReference>
<dbReference type="GO" id="GO:0030992">
    <property type="term" value="C:intraciliary transport particle B"/>
    <property type="evidence" value="ECO:0000318"/>
    <property type="project" value="GO_Central"/>
</dbReference>
<accession>A0A2K1JQ50</accession>
<dbReference type="PROSITE" id="PS50294">
    <property type="entry name" value="WD_REPEATS_REGION"/>
    <property type="match status" value="2"/>
</dbReference>
<dbReference type="SUPFAM" id="SSF50978">
    <property type="entry name" value="WD40 repeat-like"/>
    <property type="match status" value="1"/>
</dbReference>
<dbReference type="STRING" id="3218.A0A2K1JQ50"/>
<dbReference type="InterPro" id="IPR056157">
    <property type="entry name" value="TPR_IFT80_172_dom"/>
</dbReference>
<reference evidence="8 10" key="2">
    <citation type="journal article" date="2018" name="Plant J.">
        <title>The Physcomitrella patens chromosome-scale assembly reveals moss genome structure and evolution.</title>
        <authorList>
            <person name="Lang D."/>
            <person name="Ullrich K.K."/>
            <person name="Murat F."/>
            <person name="Fuchs J."/>
            <person name="Jenkins J."/>
            <person name="Haas F.B."/>
            <person name="Piednoel M."/>
            <person name="Gundlach H."/>
            <person name="Van Bel M."/>
            <person name="Meyberg R."/>
            <person name="Vives C."/>
            <person name="Morata J."/>
            <person name="Symeonidi A."/>
            <person name="Hiss M."/>
            <person name="Muchero W."/>
            <person name="Kamisugi Y."/>
            <person name="Saleh O."/>
            <person name="Blanc G."/>
            <person name="Decker E.L."/>
            <person name="van Gessel N."/>
            <person name="Grimwood J."/>
            <person name="Hayes R.D."/>
            <person name="Graham S.W."/>
            <person name="Gunter L.E."/>
            <person name="McDaniel S.F."/>
            <person name="Hoernstein S.N.W."/>
            <person name="Larsson A."/>
            <person name="Li F.W."/>
            <person name="Perroud P.F."/>
            <person name="Phillips J."/>
            <person name="Ranjan P."/>
            <person name="Rokshar D.S."/>
            <person name="Rothfels C.J."/>
            <person name="Schneider L."/>
            <person name="Shu S."/>
            <person name="Stevenson D.W."/>
            <person name="Thummler F."/>
            <person name="Tillich M."/>
            <person name="Villarreal Aguilar J.C."/>
            <person name="Widiez T."/>
            <person name="Wong G.K."/>
            <person name="Wymore A."/>
            <person name="Zhang Y."/>
            <person name="Zimmer A.D."/>
            <person name="Quatrano R.S."/>
            <person name="Mayer K.F.X."/>
            <person name="Goodstein D."/>
            <person name="Casacuberta J.M."/>
            <person name="Vandepoele K."/>
            <person name="Reski R."/>
            <person name="Cuming A.C."/>
            <person name="Tuskan G.A."/>
            <person name="Maumus F."/>
            <person name="Salse J."/>
            <person name="Schmutz J."/>
            <person name="Rensing S.A."/>
        </authorList>
    </citation>
    <scope>NUCLEOTIDE SEQUENCE [LARGE SCALE GENOMIC DNA]</scope>
    <source>
        <strain evidence="9 10">cv. Gransden 2004</strain>
    </source>
</reference>
<dbReference type="GO" id="GO:0060271">
    <property type="term" value="P:cilium assembly"/>
    <property type="evidence" value="ECO:0000318"/>
    <property type="project" value="GO_Central"/>
</dbReference>
<evidence type="ECO:0000256" key="3">
    <source>
        <dbReference type="ARBA" id="ARBA00023273"/>
    </source>
</evidence>
<keyword evidence="3" id="KW-0966">Cell projection</keyword>
<dbReference type="EMBL" id="ABEU02000012">
    <property type="protein sequence ID" value="PNR43651.1"/>
    <property type="molecule type" value="Genomic_DNA"/>
</dbReference>
<dbReference type="PANTHER" id="PTHR24098:SF0">
    <property type="entry name" value="OUTER SEGMENT 5"/>
    <property type="match status" value="1"/>
</dbReference>
<proteinExistence type="predicted"/>
<keyword evidence="4" id="KW-0853">WD repeat</keyword>
<sequence>MATSPFQISFLLLPTRFASSLASAIAIVADGPLLLTQVALDGSRFDNPHSVGDSGCRALAKSDEDLVSAVGWNLCNELYTCSDDHTIWRWNRGGEPLSKVCTLEACLTDIHWFPSMSQRQRSGAGTDVFVAACTDGAFYIMSRGGREEKRVEAHEGAVISIRWNFEGTALATGGEDGLVKIWSRSGMHRSTLAQNGHAVYAVAWGPESDQVVFSSGSNLFIKPIQSSSKLLHWEGHEGLVLKVDWNPINNSIISAGEDCRYKVWDCCGRLLYQSSKADYSITSLAWCPSGDVFAVGSFNSVTLCDLAGWPHGKEKLNTGSLLSVAWSLDGTQLAGAGGNGTVVFGQLNILKDTIKELDFRDRVIKMSLSFQQLVVATASQCCIYSVTNWNTPHILDVKDSVILVKQCRRYFLLIDCFMGLQLFTYEGRHLSNPKFQGLRTESFNQRNVSLSNNVFAVIEHNDKKVVRFLDVNTGKLVGEVMRHSLDVVEIALNQLGILADQKLVLIDSNRDLFISSINRLALFKLASMVESIMWNEVADILVAVADRRLVVWYYPHAPTVDKDLLQYVKLTKDCNIGKNARFLSFYGPQCTVQRADGASISTNVSPHPFLLFEHVNAKQWDQALRLCRHDNLLWACLAGASMAAKELSVAEMAYAALDEVDKVHYIIYMKDLPCEEARQAELMLFRRRSEEAESILLQAGLTYRAISLNIRLFNWDRALELALSYKKTHLDTVLWYRQKYLQKTKHEETKEQFIHFAQQVVINVDHIKEKIKEEKERERRRV</sequence>
<protein>
    <submittedName>
        <fullName evidence="8 9">Uncharacterized protein</fullName>
    </submittedName>
</protein>
<evidence type="ECO:0000256" key="2">
    <source>
        <dbReference type="ARBA" id="ARBA00023069"/>
    </source>
</evidence>
<evidence type="ECO:0000256" key="1">
    <source>
        <dbReference type="ARBA" id="ARBA00004138"/>
    </source>
</evidence>
<evidence type="ECO:0000256" key="5">
    <source>
        <dbReference type="SAM" id="SignalP"/>
    </source>
</evidence>
<comment type="subcellular location">
    <subcellularLocation>
        <location evidence="1">Cell projection</location>
        <location evidence="1">Cilium</location>
    </subcellularLocation>
</comment>
<feature type="signal peptide" evidence="5">
    <location>
        <begin position="1"/>
        <end position="20"/>
    </location>
</feature>
<evidence type="ECO:0000313" key="10">
    <source>
        <dbReference type="Proteomes" id="UP000006727"/>
    </source>
</evidence>
<dbReference type="PaxDb" id="3218-PP1S91_98V6.1"/>
<feature type="domain" description="IFT80 second beta-propeller" evidence="6">
    <location>
        <begin position="348"/>
        <end position="606"/>
    </location>
</feature>
<reference evidence="8 10" key="1">
    <citation type="journal article" date="2008" name="Science">
        <title>The Physcomitrella genome reveals evolutionary insights into the conquest of land by plants.</title>
        <authorList>
            <person name="Rensing S."/>
            <person name="Lang D."/>
            <person name="Zimmer A."/>
            <person name="Terry A."/>
            <person name="Salamov A."/>
            <person name="Shapiro H."/>
            <person name="Nishiyama T."/>
            <person name="Perroud P.-F."/>
            <person name="Lindquist E."/>
            <person name="Kamisugi Y."/>
            <person name="Tanahashi T."/>
            <person name="Sakakibara K."/>
            <person name="Fujita T."/>
            <person name="Oishi K."/>
            <person name="Shin-I T."/>
            <person name="Kuroki Y."/>
            <person name="Toyoda A."/>
            <person name="Suzuki Y."/>
            <person name="Hashimoto A."/>
            <person name="Yamaguchi K."/>
            <person name="Sugano A."/>
            <person name="Kohara Y."/>
            <person name="Fujiyama A."/>
            <person name="Anterola A."/>
            <person name="Aoki S."/>
            <person name="Ashton N."/>
            <person name="Barbazuk W.B."/>
            <person name="Barker E."/>
            <person name="Bennetzen J."/>
            <person name="Bezanilla M."/>
            <person name="Blankenship R."/>
            <person name="Cho S.H."/>
            <person name="Dutcher S."/>
            <person name="Estelle M."/>
            <person name="Fawcett J.A."/>
            <person name="Gundlach H."/>
            <person name="Hanada K."/>
            <person name="Heyl A."/>
            <person name="Hicks K.A."/>
            <person name="Hugh J."/>
            <person name="Lohr M."/>
            <person name="Mayer K."/>
            <person name="Melkozernov A."/>
            <person name="Murata T."/>
            <person name="Nelson D."/>
            <person name="Pils B."/>
            <person name="Prigge M."/>
            <person name="Reiss B."/>
            <person name="Renner T."/>
            <person name="Rombauts S."/>
            <person name="Rushton P."/>
            <person name="Sanderfoot A."/>
            <person name="Schween G."/>
            <person name="Shiu S.-H."/>
            <person name="Stueber K."/>
            <person name="Theodoulou F.L."/>
            <person name="Tu H."/>
            <person name="Van de Peer Y."/>
            <person name="Verrier P.J."/>
            <person name="Waters E."/>
            <person name="Wood A."/>
            <person name="Yang L."/>
            <person name="Cove D."/>
            <person name="Cuming A."/>
            <person name="Hasebe M."/>
            <person name="Lucas S."/>
            <person name="Mishler D.B."/>
            <person name="Reski R."/>
            <person name="Grigoriev I."/>
            <person name="Quatrano R.S."/>
            <person name="Boore J.L."/>
        </authorList>
    </citation>
    <scope>NUCLEOTIDE SEQUENCE [LARGE SCALE GENOMIC DNA]</scope>
    <source>
        <strain evidence="9 10">cv. Gransden 2004</strain>
    </source>
</reference>
<dbReference type="PANTHER" id="PTHR24098">
    <property type="entry name" value="OUTER SEGMENT 5"/>
    <property type="match status" value="1"/>
</dbReference>
<dbReference type="Pfam" id="PF23335">
    <property type="entry name" value="Beta-prop_IFT80_2nd"/>
    <property type="match status" value="1"/>
</dbReference>
<dbReference type="InterPro" id="IPR015943">
    <property type="entry name" value="WD40/YVTN_repeat-like_dom_sf"/>
</dbReference>
<name>A0A2K1JQ50_PHYPA</name>
<evidence type="ECO:0000259" key="7">
    <source>
        <dbReference type="Pfam" id="PF23387"/>
    </source>
</evidence>
<evidence type="ECO:0000313" key="9">
    <source>
        <dbReference type="EnsemblPlants" id="Pp3c12_9400V3.1"/>
    </source>
</evidence>
<dbReference type="Pfam" id="PF00400">
    <property type="entry name" value="WD40"/>
    <property type="match status" value="2"/>
</dbReference>
<feature type="domain" description="IFT80/172/WDR35 TPR" evidence="7">
    <location>
        <begin position="633"/>
        <end position="779"/>
    </location>
</feature>
<feature type="repeat" description="WD" evidence="4">
    <location>
        <begin position="233"/>
        <end position="265"/>
    </location>
</feature>
<dbReference type="GO" id="GO:0005929">
    <property type="term" value="C:cilium"/>
    <property type="evidence" value="ECO:0000318"/>
    <property type="project" value="GO_Central"/>
</dbReference>
<dbReference type="InterPro" id="IPR056456">
    <property type="entry name" value="Beta-prop_IFT80_2nd"/>
</dbReference>
<evidence type="ECO:0000256" key="4">
    <source>
        <dbReference type="PROSITE-ProRule" id="PRU00221"/>
    </source>
</evidence>
<dbReference type="SUPFAM" id="SSF82171">
    <property type="entry name" value="DPP6 N-terminal domain-like"/>
    <property type="match status" value="1"/>
</dbReference>
<feature type="repeat" description="WD" evidence="4">
    <location>
        <begin position="151"/>
        <end position="183"/>
    </location>
</feature>
<keyword evidence="10" id="KW-1185">Reference proteome</keyword>
<dbReference type="Gene3D" id="2.130.10.10">
    <property type="entry name" value="YVTN repeat-like/Quinoprotein amine dehydrogenase"/>
    <property type="match status" value="2"/>
</dbReference>
<dbReference type="InParanoid" id="A0A2K1JQ50"/>
<dbReference type="Gramene" id="Pp3c12_9400V3.1">
    <property type="protein sequence ID" value="Pp3c12_9400V3.1"/>
    <property type="gene ID" value="Pp3c12_9400"/>
</dbReference>
<keyword evidence="2" id="KW-0969">Cilium</keyword>
<gene>
    <name evidence="8" type="ORF">PHYPA_016032</name>
</gene>
<dbReference type="SMART" id="SM00320">
    <property type="entry name" value="WD40"/>
    <property type="match status" value="7"/>
</dbReference>
<dbReference type="Proteomes" id="UP000006727">
    <property type="component" value="Chromosome 12"/>
</dbReference>
<dbReference type="InterPro" id="IPR001680">
    <property type="entry name" value="WD40_rpt"/>
</dbReference>
<keyword evidence="5" id="KW-0732">Signal</keyword>
<evidence type="ECO:0000259" key="6">
    <source>
        <dbReference type="Pfam" id="PF23335"/>
    </source>
</evidence>
<dbReference type="AlphaFoldDB" id="A0A2K1JQ50"/>
<feature type="chain" id="PRO_5036042907" evidence="5">
    <location>
        <begin position="21"/>
        <end position="782"/>
    </location>
</feature>
<reference evidence="9" key="3">
    <citation type="submission" date="2020-12" db="UniProtKB">
        <authorList>
            <consortium name="EnsemblPlants"/>
        </authorList>
    </citation>
    <scope>IDENTIFICATION</scope>
</reference>
<organism evidence="8">
    <name type="scientific">Physcomitrium patens</name>
    <name type="common">Spreading-leaved earth moss</name>
    <name type="synonym">Physcomitrella patens</name>
    <dbReference type="NCBI Taxonomy" id="3218"/>
    <lineage>
        <taxon>Eukaryota</taxon>
        <taxon>Viridiplantae</taxon>
        <taxon>Streptophyta</taxon>
        <taxon>Embryophyta</taxon>
        <taxon>Bryophyta</taxon>
        <taxon>Bryophytina</taxon>
        <taxon>Bryopsida</taxon>
        <taxon>Funariidae</taxon>
        <taxon>Funariales</taxon>
        <taxon>Funariaceae</taxon>
        <taxon>Physcomitrium</taxon>
    </lineage>
</organism>
<evidence type="ECO:0000313" key="8">
    <source>
        <dbReference type="EMBL" id="PNR43651.1"/>
    </source>
</evidence>